<keyword evidence="1" id="KW-0238">DNA-binding</keyword>
<dbReference type="GO" id="GO:0003700">
    <property type="term" value="F:DNA-binding transcription factor activity"/>
    <property type="evidence" value="ECO:0007669"/>
    <property type="project" value="TreeGrafter"/>
</dbReference>
<evidence type="ECO:0000313" key="4">
    <source>
        <dbReference type="Proteomes" id="UP000199379"/>
    </source>
</evidence>
<evidence type="ECO:0000256" key="1">
    <source>
        <dbReference type="ARBA" id="ARBA00023125"/>
    </source>
</evidence>
<dbReference type="Proteomes" id="UP000199379">
    <property type="component" value="Unassembled WGS sequence"/>
</dbReference>
<dbReference type="AlphaFoldDB" id="A0A1H7BFQ7"/>
<dbReference type="InterPro" id="IPR011051">
    <property type="entry name" value="RmlC_Cupin_sf"/>
</dbReference>
<gene>
    <name evidence="3" type="ORF">SAMN05444007_10730</name>
</gene>
<dbReference type="SUPFAM" id="SSF47413">
    <property type="entry name" value="lambda repressor-like DNA-binding domains"/>
    <property type="match status" value="1"/>
</dbReference>
<dbReference type="CDD" id="cd02209">
    <property type="entry name" value="cupin_XRE_C"/>
    <property type="match status" value="1"/>
</dbReference>
<sequence>MPDVLTERLAAQLRDLRCARGLTLDGLAALSGISRATLSRIETAEVSPTAEVLNRLAAAHGVPPSRLLMTVEESFTPRIPFDRQTEWTEPNTGRTIRAVSPSAPGLQAEIEEGHLPPDSRARQEPPARPGRECHLVLLDGALTATIDGVPHALSGGDCLRYHLAGPAGFETGPSRGARYLLVTL</sequence>
<name>A0A1H7BFQ7_9RHOB</name>
<dbReference type="PANTHER" id="PTHR46797">
    <property type="entry name" value="HTH-TYPE TRANSCRIPTIONAL REGULATOR"/>
    <property type="match status" value="1"/>
</dbReference>
<proteinExistence type="predicted"/>
<protein>
    <submittedName>
        <fullName evidence="3">Transcriptional regulator, contains XRE-family HTH domain</fullName>
    </submittedName>
</protein>
<evidence type="ECO:0000259" key="2">
    <source>
        <dbReference type="PROSITE" id="PS50943"/>
    </source>
</evidence>
<dbReference type="OrthoDB" id="189170at2"/>
<keyword evidence="4" id="KW-1185">Reference proteome</keyword>
<dbReference type="SMART" id="SM00530">
    <property type="entry name" value="HTH_XRE"/>
    <property type="match status" value="1"/>
</dbReference>
<dbReference type="Gene3D" id="2.60.120.10">
    <property type="entry name" value="Jelly Rolls"/>
    <property type="match status" value="1"/>
</dbReference>
<dbReference type="InterPro" id="IPR050807">
    <property type="entry name" value="TransReg_Diox_bact_type"/>
</dbReference>
<dbReference type="RefSeq" id="WP_092367330.1">
    <property type="nucleotide sequence ID" value="NZ_BMGV01000007.1"/>
</dbReference>
<evidence type="ECO:0000313" key="3">
    <source>
        <dbReference type="EMBL" id="SEJ76449.1"/>
    </source>
</evidence>
<dbReference type="CDD" id="cd00093">
    <property type="entry name" value="HTH_XRE"/>
    <property type="match status" value="1"/>
</dbReference>
<dbReference type="SUPFAM" id="SSF51182">
    <property type="entry name" value="RmlC-like cupins"/>
    <property type="match status" value="1"/>
</dbReference>
<dbReference type="STRING" id="1227549.SAMN05444007_10730"/>
<feature type="domain" description="HTH cro/C1-type" evidence="2">
    <location>
        <begin position="13"/>
        <end position="67"/>
    </location>
</feature>
<dbReference type="Gene3D" id="1.10.260.40">
    <property type="entry name" value="lambda repressor-like DNA-binding domains"/>
    <property type="match status" value="1"/>
</dbReference>
<dbReference type="InterPro" id="IPR010982">
    <property type="entry name" value="Lambda_DNA-bd_dom_sf"/>
</dbReference>
<dbReference type="Pfam" id="PF13560">
    <property type="entry name" value="HTH_31"/>
    <property type="match status" value="1"/>
</dbReference>
<dbReference type="InterPro" id="IPR001387">
    <property type="entry name" value="Cro/C1-type_HTH"/>
</dbReference>
<dbReference type="PROSITE" id="PS50943">
    <property type="entry name" value="HTH_CROC1"/>
    <property type="match status" value="1"/>
</dbReference>
<dbReference type="GO" id="GO:0005829">
    <property type="term" value="C:cytosol"/>
    <property type="evidence" value="ECO:0007669"/>
    <property type="project" value="TreeGrafter"/>
</dbReference>
<dbReference type="PANTHER" id="PTHR46797:SF10">
    <property type="entry name" value="BLR1115 PROTEIN"/>
    <property type="match status" value="1"/>
</dbReference>
<organism evidence="3 4">
    <name type="scientific">Cribrihabitans marinus</name>
    <dbReference type="NCBI Taxonomy" id="1227549"/>
    <lineage>
        <taxon>Bacteria</taxon>
        <taxon>Pseudomonadati</taxon>
        <taxon>Pseudomonadota</taxon>
        <taxon>Alphaproteobacteria</taxon>
        <taxon>Rhodobacterales</taxon>
        <taxon>Paracoccaceae</taxon>
        <taxon>Cribrihabitans</taxon>
    </lineage>
</organism>
<reference evidence="3 4" key="1">
    <citation type="submission" date="2016-10" db="EMBL/GenBank/DDBJ databases">
        <authorList>
            <person name="de Groot N.N."/>
        </authorList>
    </citation>
    <scope>NUCLEOTIDE SEQUENCE [LARGE SCALE GENOMIC DNA]</scope>
    <source>
        <strain evidence="3 4">DSM 29340</strain>
    </source>
</reference>
<accession>A0A1H7BFQ7</accession>
<dbReference type="EMBL" id="FNYD01000007">
    <property type="protein sequence ID" value="SEJ76449.1"/>
    <property type="molecule type" value="Genomic_DNA"/>
</dbReference>
<dbReference type="GO" id="GO:0003677">
    <property type="term" value="F:DNA binding"/>
    <property type="evidence" value="ECO:0007669"/>
    <property type="project" value="UniProtKB-KW"/>
</dbReference>
<dbReference type="InterPro" id="IPR014710">
    <property type="entry name" value="RmlC-like_jellyroll"/>
</dbReference>